<keyword evidence="2" id="KW-1185">Reference proteome</keyword>
<comment type="caution">
    <text evidence="1">The sequence shown here is derived from an EMBL/GenBank/DDBJ whole genome shotgun (WGS) entry which is preliminary data.</text>
</comment>
<evidence type="ECO:0000313" key="2">
    <source>
        <dbReference type="Proteomes" id="UP000236641"/>
    </source>
</evidence>
<dbReference type="RefSeq" id="WP_103052774.1">
    <property type="nucleotide sequence ID" value="NZ_POWF01000009.1"/>
</dbReference>
<accession>A0A2K1DW77</accession>
<reference evidence="1 2" key="1">
    <citation type="submission" date="2018-01" db="EMBL/GenBank/DDBJ databases">
        <title>The draft genome of Hanstruepera neustonica JCM19743.</title>
        <authorList>
            <person name="He R.-H."/>
            <person name="Du Z.-J."/>
        </authorList>
    </citation>
    <scope>NUCLEOTIDE SEQUENCE [LARGE SCALE GENOMIC DNA]</scope>
    <source>
        <strain evidence="1 2">JCM19743</strain>
    </source>
</reference>
<dbReference type="InterPro" id="IPR045607">
    <property type="entry name" value="DUF6452"/>
</dbReference>
<dbReference type="AlphaFoldDB" id="A0A2K1DW77"/>
<organism evidence="1 2">
    <name type="scientific">Hanstruepera neustonica</name>
    <dbReference type="NCBI Taxonomy" id="1445657"/>
    <lineage>
        <taxon>Bacteria</taxon>
        <taxon>Pseudomonadati</taxon>
        <taxon>Bacteroidota</taxon>
        <taxon>Flavobacteriia</taxon>
        <taxon>Flavobacteriales</taxon>
        <taxon>Flavobacteriaceae</taxon>
        <taxon>Hanstruepera</taxon>
    </lineage>
</organism>
<dbReference type="Pfam" id="PF20050">
    <property type="entry name" value="DUF6452"/>
    <property type="match status" value="1"/>
</dbReference>
<name>A0A2K1DW77_9FLAO</name>
<gene>
    <name evidence="1" type="ORF">C1T31_12090</name>
</gene>
<dbReference type="OrthoDB" id="663527at2"/>
<sequence length="184" mass="20929">MRKYHAILNFSITVVLAILTWGCERDDICDSPSTTPRLYLAFYNIESPEDLNPKNVTRFRVQGVGNDETLPELDGTSNKQEILLPLKTTEGITEYKLHKNYSYSDSGTPDDPTDDVIGGNEDIVTIEYTTEEVYVSRACGFKTVFKNVRITVADDGDRWIQNYLSVNDNQIVENENAPHFILFH</sequence>
<dbReference type="EMBL" id="POWF01000009">
    <property type="protein sequence ID" value="PNQ72288.1"/>
    <property type="molecule type" value="Genomic_DNA"/>
</dbReference>
<evidence type="ECO:0000313" key="1">
    <source>
        <dbReference type="EMBL" id="PNQ72288.1"/>
    </source>
</evidence>
<dbReference type="Proteomes" id="UP000236641">
    <property type="component" value="Unassembled WGS sequence"/>
</dbReference>
<proteinExistence type="predicted"/>
<protein>
    <submittedName>
        <fullName evidence="1">Uncharacterized protein</fullName>
    </submittedName>
</protein>